<feature type="domain" description="C2H2-type" evidence="8">
    <location>
        <begin position="342"/>
        <end position="370"/>
    </location>
</feature>
<dbReference type="Pfam" id="PF00096">
    <property type="entry name" value="zf-C2H2"/>
    <property type="match status" value="5"/>
</dbReference>
<keyword evidence="11" id="KW-1185">Reference proteome</keyword>
<dbReference type="EMBL" id="OW152839">
    <property type="protein sequence ID" value="CAH2060984.1"/>
    <property type="molecule type" value="Genomic_DNA"/>
</dbReference>
<accession>A0ABN8IKY7</accession>
<dbReference type="Proteomes" id="UP000837857">
    <property type="component" value="Chromosome 27"/>
</dbReference>
<evidence type="ECO:0000313" key="10">
    <source>
        <dbReference type="EMBL" id="CAH2060984.1"/>
    </source>
</evidence>
<dbReference type="Gene3D" id="3.40.1800.20">
    <property type="match status" value="1"/>
</dbReference>
<dbReference type="SMART" id="SM00868">
    <property type="entry name" value="zf-AD"/>
    <property type="match status" value="1"/>
</dbReference>
<gene>
    <name evidence="10" type="ORF">IPOD504_LOCUS11257</name>
</gene>
<sequence length="492" mass="56714">MCLADSLKLEIKTLTKEVMLKVSLCFGHDIIINNSLPQTICRPCVEKIEDVNIFRQKIIQNQNILLKWLKDDNKDGTVDDNEHAKLENKENEILIENSNIKLELNEHVTKENSSPSKYELGDNGEKMDSEDDNISLSMIKISQGNKADSNQNEKHPISTSNNESNEKSNGQLEIYTNFPCLTCYKVTGSHIELLRHYNEEHKHADKLLEGKTSTEEKYKAVTSDDGSIQYKCSSCEKLFDSKRKINRHTISHIEDRPFLCKLCGRTYKTASEIVRHGRAHSGYKVPCRYQCGYSTVYLGALKEHERRHRTDYTYTCEQCGKGFQVLTWYEQHQNIHTGLKPFVCELCGVAFHMDRYLKAHMTTVHPQASSRRRFVCLHCSKPCDSKKCLTIHLKEHGITTKFLCDVCGKVLSDASQLKFHRRMHLNVRPYSCSDCGKSFARRCNLSLHSRTHSAQRAHGCPICERRYSQRSTLRRHVRRFHKGNLDPAESET</sequence>
<feature type="domain" description="C2H2-type" evidence="8">
    <location>
        <begin position="314"/>
        <end position="341"/>
    </location>
</feature>
<name>A0ABN8IKY7_9NEOP</name>
<dbReference type="SMART" id="SM00355">
    <property type="entry name" value="ZnF_C2H2"/>
    <property type="match status" value="10"/>
</dbReference>
<dbReference type="PROSITE" id="PS50157">
    <property type="entry name" value="ZINC_FINGER_C2H2_2"/>
    <property type="match status" value="7"/>
</dbReference>
<dbReference type="InterPro" id="IPR012934">
    <property type="entry name" value="Znf_AD"/>
</dbReference>
<dbReference type="Gene3D" id="3.30.160.60">
    <property type="entry name" value="Classic Zinc Finger"/>
    <property type="match status" value="7"/>
</dbReference>
<dbReference type="InterPro" id="IPR013087">
    <property type="entry name" value="Znf_C2H2_type"/>
</dbReference>
<evidence type="ECO:0000256" key="1">
    <source>
        <dbReference type="ARBA" id="ARBA00022723"/>
    </source>
</evidence>
<keyword evidence="3 5" id="KW-0863">Zinc-finger</keyword>
<dbReference type="PANTHER" id="PTHR24408">
    <property type="entry name" value="ZINC FINGER PROTEIN"/>
    <property type="match status" value="1"/>
</dbReference>
<evidence type="ECO:0000256" key="7">
    <source>
        <dbReference type="SAM" id="MobiDB-lite"/>
    </source>
</evidence>
<feature type="domain" description="C2H2-type" evidence="8">
    <location>
        <begin position="430"/>
        <end position="457"/>
    </location>
</feature>
<organism evidence="10 11">
    <name type="scientific">Iphiclides podalirius</name>
    <name type="common">scarce swallowtail</name>
    <dbReference type="NCBI Taxonomy" id="110791"/>
    <lineage>
        <taxon>Eukaryota</taxon>
        <taxon>Metazoa</taxon>
        <taxon>Ecdysozoa</taxon>
        <taxon>Arthropoda</taxon>
        <taxon>Hexapoda</taxon>
        <taxon>Insecta</taxon>
        <taxon>Pterygota</taxon>
        <taxon>Neoptera</taxon>
        <taxon>Endopterygota</taxon>
        <taxon>Lepidoptera</taxon>
        <taxon>Glossata</taxon>
        <taxon>Ditrysia</taxon>
        <taxon>Papilionoidea</taxon>
        <taxon>Papilionidae</taxon>
        <taxon>Papilioninae</taxon>
        <taxon>Iphiclides</taxon>
    </lineage>
</organism>
<dbReference type="SUPFAM" id="SSF57716">
    <property type="entry name" value="Glucocorticoid receptor-like (DNA-binding domain)"/>
    <property type="match status" value="1"/>
</dbReference>
<comment type="caution">
    <text evidence="6">Lacks conserved residue(s) required for the propagation of feature annotation.</text>
</comment>
<evidence type="ECO:0000259" key="8">
    <source>
        <dbReference type="PROSITE" id="PS50157"/>
    </source>
</evidence>
<feature type="compositionally biased region" description="Low complexity" evidence="7">
    <location>
        <begin position="158"/>
        <end position="168"/>
    </location>
</feature>
<feature type="domain" description="ZAD" evidence="9">
    <location>
        <begin position="1"/>
        <end position="68"/>
    </location>
</feature>
<protein>
    <submittedName>
        <fullName evidence="10">Uncharacterized protein</fullName>
    </submittedName>
</protein>
<evidence type="ECO:0000256" key="5">
    <source>
        <dbReference type="PROSITE-ProRule" id="PRU00042"/>
    </source>
</evidence>
<dbReference type="InterPro" id="IPR036236">
    <property type="entry name" value="Znf_C2H2_sf"/>
</dbReference>
<reference evidence="10" key="1">
    <citation type="submission" date="2022-03" db="EMBL/GenBank/DDBJ databases">
        <authorList>
            <person name="Martin H S."/>
        </authorList>
    </citation>
    <scope>NUCLEOTIDE SEQUENCE</scope>
</reference>
<evidence type="ECO:0000256" key="6">
    <source>
        <dbReference type="PROSITE-ProRule" id="PRU01263"/>
    </source>
</evidence>
<evidence type="ECO:0000256" key="4">
    <source>
        <dbReference type="ARBA" id="ARBA00022833"/>
    </source>
</evidence>
<dbReference type="PROSITE" id="PS51915">
    <property type="entry name" value="ZAD"/>
    <property type="match status" value="1"/>
</dbReference>
<feature type="non-terminal residue" evidence="10">
    <location>
        <position position="492"/>
    </location>
</feature>
<feature type="domain" description="C2H2-type" evidence="8">
    <location>
        <begin position="402"/>
        <end position="429"/>
    </location>
</feature>
<evidence type="ECO:0000259" key="9">
    <source>
        <dbReference type="PROSITE" id="PS51915"/>
    </source>
</evidence>
<dbReference type="PANTHER" id="PTHR24408:SF58">
    <property type="entry name" value="TRANSCRIPTION FACTOR (TFIIIA), PUTATIVE (AFU_ORTHOLOGUE AFUA_1G05150)-RELATED"/>
    <property type="match status" value="1"/>
</dbReference>
<keyword evidence="4" id="KW-0862">Zinc</keyword>
<feature type="region of interest" description="Disordered" evidence="7">
    <location>
        <begin position="143"/>
        <end position="168"/>
    </location>
</feature>
<keyword evidence="1" id="KW-0479">Metal-binding</keyword>
<keyword evidence="2" id="KW-0677">Repeat</keyword>
<feature type="domain" description="C2H2-type" evidence="8">
    <location>
        <begin position="258"/>
        <end position="285"/>
    </location>
</feature>
<feature type="domain" description="C2H2-type" evidence="8">
    <location>
        <begin position="458"/>
        <end position="486"/>
    </location>
</feature>
<dbReference type="Pfam" id="PF07776">
    <property type="entry name" value="zf-AD"/>
    <property type="match status" value="1"/>
</dbReference>
<evidence type="ECO:0000256" key="3">
    <source>
        <dbReference type="ARBA" id="ARBA00022771"/>
    </source>
</evidence>
<dbReference type="PROSITE" id="PS00028">
    <property type="entry name" value="ZINC_FINGER_C2H2_1"/>
    <property type="match status" value="7"/>
</dbReference>
<feature type="domain" description="C2H2-type" evidence="8">
    <location>
        <begin position="230"/>
        <end position="257"/>
    </location>
</feature>
<proteinExistence type="predicted"/>
<feature type="region of interest" description="Disordered" evidence="7">
    <location>
        <begin position="108"/>
        <end position="130"/>
    </location>
</feature>
<evidence type="ECO:0000313" key="11">
    <source>
        <dbReference type="Proteomes" id="UP000837857"/>
    </source>
</evidence>
<evidence type="ECO:0000256" key="2">
    <source>
        <dbReference type="ARBA" id="ARBA00022737"/>
    </source>
</evidence>
<dbReference type="SUPFAM" id="SSF57667">
    <property type="entry name" value="beta-beta-alpha zinc fingers"/>
    <property type="match status" value="4"/>
</dbReference>